<comment type="caution">
    <text evidence="1">The sequence shown here is derived from an EMBL/GenBank/DDBJ whole genome shotgun (WGS) entry which is preliminary data.</text>
</comment>
<accession>A0A9P4TQ02</accession>
<proteinExistence type="predicted"/>
<keyword evidence="2" id="KW-1185">Reference proteome</keyword>
<dbReference type="OrthoDB" id="59699at2759"/>
<evidence type="ECO:0000313" key="2">
    <source>
        <dbReference type="Proteomes" id="UP000800093"/>
    </source>
</evidence>
<dbReference type="Proteomes" id="UP000800093">
    <property type="component" value="Unassembled WGS sequence"/>
</dbReference>
<name>A0A9P4TQ02_9PLEO</name>
<dbReference type="AlphaFoldDB" id="A0A9P4TQ02"/>
<organism evidence="1 2">
    <name type="scientific">Lojkania enalia</name>
    <dbReference type="NCBI Taxonomy" id="147567"/>
    <lineage>
        <taxon>Eukaryota</taxon>
        <taxon>Fungi</taxon>
        <taxon>Dikarya</taxon>
        <taxon>Ascomycota</taxon>
        <taxon>Pezizomycotina</taxon>
        <taxon>Dothideomycetes</taxon>
        <taxon>Pleosporomycetidae</taxon>
        <taxon>Pleosporales</taxon>
        <taxon>Pleosporales incertae sedis</taxon>
        <taxon>Lojkania</taxon>
    </lineage>
</organism>
<reference evidence="2" key="1">
    <citation type="journal article" date="2020" name="Stud. Mycol.">
        <title>101 Dothideomycetes genomes: A test case for predicting lifestyles and emergence of pathogens.</title>
        <authorList>
            <person name="Haridas S."/>
            <person name="Albert R."/>
            <person name="Binder M."/>
            <person name="Bloem J."/>
            <person name="LaButti K."/>
            <person name="Salamov A."/>
            <person name="Andreopoulos B."/>
            <person name="Baker S."/>
            <person name="Barry K."/>
            <person name="Bills G."/>
            <person name="Bluhm B."/>
            <person name="Cannon C."/>
            <person name="Castanera R."/>
            <person name="Culley D."/>
            <person name="Daum C."/>
            <person name="Ezra D."/>
            <person name="Gonzalez J."/>
            <person name="Henrissat B."/>
            <person name="Kuo A."/>
            <person name="Liang C."/>
            <person name="Lipzen A."/>
            <person name="Lutzoni F."/>
            <person name="Magnuson J."/>
            <person name="Mondo S."/>
            <person name="Nolan M."/>
            <person name="Ohm R."/>
            <person name="Pangilinan J."/>
            <person name="Park H.-J."/>
            <person name="Ramirez L."/>
            <person name="Alfaro M."/>
            <person name="Sun H."/>
            <person name="Tritt A."/>
            <person name="Yoshinaga Y."/>
            <person name="Zwiers L.-H."/>
            <person name="Turgeon B."/>
            <person name="Goodwin S."/>
            <person name="Spatafora J."/>
            <person name="Crous P."/>
            <person name="Grigoriev I."/>
        </authorList>
    </citation>
    <scope>NUCLEOTIDE SEQUENCE [LARGE SCALE GENOMIC DNA]</scope>
    <source>
        <strain evidence="2">CBS 304.66</strain>
    </source>
</reference>
<dbReference type="InterPro" id="IPR027417">
    <property type="entry name" value="P-loop_NTPase"/>
</dbReference>
<gene>
    <name evidence="1" type="ORF">CC78DRAFT_529466</name>
</gene>
<protein>
    <recommendedName>
        <fullName evidence="3">G domain-containing protein</fullName>
    </recommendedName>
</protein>
<evidence type="ECO:0000313" key="1">
    <source>
        <dbReference type="EMBL" id="KAF2269244.1"/>
    </source>
</evidence>
<sequence>MSSYTHSTHRSWNRDQDHEYYEHECKKFRICIIGKAGVGKTTLLSKVFGINEEEAGVVRPGDAVRNGGGRHNIFDAIIDENRNSALVIHDSSGFETGEEGNLNLVKSFIEHRSAKPSLQEQLHCIWYCISLVDPRQLHDAERDFFRYLREKDIPLVFVLTKYDAFVTTKVAEVVESMEDATADDWKKGRQAAQEYISDLRSFLEGTMGYGVKVQEVSKARKDERLVKKLVAETTAIVKPNLRIVWYRAQGVLANQKRHACVDHFPEKLLNSLILTSSMPLNPFRGVQLGDFFEHTFHHCLTVWNLPGQSVLFTKDYVQQMFREASQSYIRRTNIAAAIDPLGPLDAPRYIKVGIQMACDLIMIFQQLFWATPRRQKLSFSDLRRELELYRESRIRETIHRGVEGEVNLGSAFSVKKLVRVVRVVVEDGCGIAHSEAVKNHKPGEVASLDEPPFAELPESSS</sequence>
<dbReference type="SUPFAM" id="SSF52540">
    <property type="entry name" value="P-loop containing nucleoside triphosphate hydrolases"/>
    <property type="match status" value="1"/>
</dbReference>
<evidence type="ECO:0008006" key="3">
    <source>
        <dbReference type="Google" id="ProtNLM"/>
    </source>
</evidence>
<dbReference type="CDD" id="cd00882">
    <property type="entry name" value="Ras_like_GTPase"/>
    <property type="match status" value="1"/>
</dbReference>
<dbReference type="Gene3D" id="3.40.50.300">
    <property type="entry name" value="P-loop containing nucleotide triphosphate hydrolases"/>
    <property type="match status" value="1"/>
</dbReference>
<dbReference type="EMBL" id="ML986583">
    <property type="protein sequence ID" value="KAF2269244.1"/>
    <property type="molecule type" value="Genomic_DNA"/>
</dbReference>